<evidence type="ECO:0000313" key="1">
    <source>
        <dbReference type="EMBL" id="QNO57580.1"/>
    </source>
</evidence>
<protein>
    <submittedName>
        <fullName evidence="1">Uncharacterized protein</fullName>
    </submittedName>
</protein>
<organism evidence="1">
    <name type="scientific">Candidatus Methanophaga sp. ANME-1 ERB7</name>
    <dbReference type="NCBI Taxonomy" id="2759913"/>
    <lineage>
        <taxon>Archaea</taxon>
        <taxon>Methanobacteriati</taxon>
        <taxon>Methanobacteriota</taxon>
        <taxon>Stenosarchaea group</taxon>
        <taxon>Methanomicrobia</taxon>
        <taxon>Candidatus Methanophagales</taxon>
        <taxon>Candidatus Methanophagaceae</taxon>
        <taxon>Candidatus Methanophaga</taxon>
    </lineage>
</organism>
<gene>
    <name evidence="1" type="ORF">MFOBGCIO_00008</name>
</gene>
<dbReference type="EMBL" id="MT631693">
    <property type="protein sequence ID" value="QNO57580.1"/>
    <property type="molecule type" value="Genomic_DNA"/>
</dbReference>
<proteinExistence type="predicted"/>
<reference evidence="1" key="1">
    <citation type="submission" date="2020-06" db="EMBL/GenBank/DDBJ databases">
        <title>Unique genomic features of the anaerobic methanotrophic archaea.</title>
        <authorList>
            <person name="Chadwick G.L."/>
            <person name="Skennerton C.T."/>
            <person name="Laso-Perez R."/>
            <person name="Leu A.O."/>
            <person name="Speth D.R."/>
            <person name="Yu H."/>
            <person name="Morgan-Lang C."/>
            <person name="Hatzenpichler R."/>
            <person name="Goudeau D."/>
            <person name="Malmstrom R."/>
            <person name="Brazelton W.J."/>
            <person name="Woyke T."/>
            <person name="Hallam S.J."/>
            <person name="Tyson G.W."/>
            <person name="Wegener G."/>
            <person name="Boetius A."/>
            <person name="Orphan V."/>
        </authorList>
    </citation>
    <scope>NUCLEOTIDE SEQUENCE</scope>
</reference>
<sequence length="63" mass="7592">MKSLIDFALNEEYERVKQLGDRLMEIESVIDWEAFRLLDMWIASRSCEEGTMKISRFKYNKNI</sequence>
<name>A0A7G9ZBE6_9EURY</name>
<dbReference type="AlphaFoldDB" id="A0A7G9ZBE6"/>
<accession>A0A7G9ZBE6</accession>